<evidence type="ECO:0000313" key="2">
    <source>
        <dbReference type="Proteomes" id="UP000222205"/>
    </source>
</evidence>
<name>A0A0K1LLX4_9CAUD</name>
<organism evidence="1 2">
    <name type="scientific">Rhodobacter phage RcSpartan</name>
    <dbReference type="NCBI Taxonomy" id="1662331"/>
    <lineage>
        <taxon>Viruses</taxon>
        <taxon>Duplodnaviria</taxon>
        <taxon>Heunggongvirae</taxon>
        <taxon>Uroviricota</taxon>
        <taxon>Caudoviricetes</taxon>
        <taxon>Titanvirus</taxon>
        <taxon>Titanvirus rcspartan</taxon>
    </lineage>
</organism>
<dbReference type="EMBL" id="KR935215">
    <property type="protein sequence ID" value="AKU43238.1"/>
    <property type="molecule type" value="Genomic_DNA"/>
</dbReference>
<proteinExistence type="predicted"/>
<protein>
    <submittedName>
        <fullName evidence="1">Uncharacterized protein</fullName>
    </submittedName>
</protein>
<reference evidence="1 2" key="1">
    <citation type="journal article" date="2016" name="Genome Announc.">
        <title>Complete Genome Sequences of Five Bacteriophages That Infect Rhodobacter capsulatus.</title>
        <authorList>
            <person name="Bollivar D.W."/>
            <person name="Bernardoni B."/>
            <person name="Bockman M.R."/>
            <person name="Miller B.M."/>
            <person name="Russell D.A."/>
            <person name="Delesalle V.A."/>
            <person name="Krukonis G.P."/>
            <person name="Hatfull G.F."/>
            <person name="Cross M.R."/>
            <person name="Szewczyk M.M."/>
            <person name="Eppurath A."/>
        </authorList>
    </citation>
    <scope>NUCLEOTIDE SEQUENCE [LARGE SCALE GENOMIC DNA]</scope>
</reference>
<sequence>MKPVELANPDVVLTPPPDMPECGILTAVKFDEGGNRGFVSLWKPSVAEIRALVQGGCISLAVCGGAHPPVALGVQDVQGNLVE</sequence>
<dbReference type="OrthoDB" id="41227at10239"/>
<accession>A0A0K1LLX4</accession>
<evidence type="ECO:0000313" key="1">
    <source>
        <dbReference type="EMBL" id="AKU43238.1"/>
    </source>
</evidence>
<keyword evidence="2" id="KW-1185">Reference proteome</keyword>
<dbReference type="Proteomes" id="UP000222205">
    <property type="component" value="Segment"/>
</dbReference>
<gene>
    <name evidence="1" type="ORF">RCSPARTAN_55</name>
</gene>